<sequence length="117" mass="12379">MLFFNAHTNTILIAIVYAYRLTGVAFIMMNAFTDGINGLPSELSADGNAASSTLRQVGGSVGTALSMLIVTLIVGNNTIEKTSITALSSGYHFAFIFMLVIAVVGFGLSLKLRNNSK</sequence>
<feature type="transmembrane region" description="Helical" evidence="1">
    <location>
        <begin position="61"/>
        <end position="79"/>
    </location>
</feature>
<evidence type="ECO:0000313" key="3">
    <source>
        <dbReference type="Proteomes" id="UP000052012"/>
    </source>
</evidence>
<dbReference type="SUPFAM" id="SSF103473">
    <property type="entry name" value="MFS general substrate transporter"/>
    <property type="match status" value="1"/>
</dbReference>
<proteinExistence type="predicted"/>
<evidence type="ECO:0000313" key="2">
    <source>
        <dbReference type="EMBL" id="KRM67651.1"/>
    </source>
</evidence>
<name>A0A0R2AWP2_9LACO</name>
<dbReference type="AlphaFoldDB" id="A0A0R2AWP2"/>
<keyword evidence="1" id="KW-1133">Transmembrane helix</keyword>
<feature type="transmembrane region" description="Helical" evidence="1">
    <location>
        <begin position="12"/>
        <end position="32"/>
    </location>
</feature>
<protein>
    <recommendedName>
        <fullName evidence="4">Major facilitator superfamily (MFS) profile domain-containing protein</fullName>
    </recommendedName>
</protein>
<feature type="transmembrane region" description="Helical" evidence="1">
    <location>
        <begin position="91"/>
        <end position="110"/>
    </location>
</feature>
<keyword evidence="1" id="KW-0812">Transmembrane</keyword>
<gene>
    <name evidence="2" type="ORF">FD06_GL000803</name>
</gene>
<dbReference type="EMBL" id="AYYQ01000036">
    <property type="protein sequence ID" value="KRM67651.1"/>
    <property type="molecule type" value="Genomic_DNA"/>
</dbReference>
<keyword evidence="3" id="KW-1185">Reference proteome</keyword>
<comment type="caution">
    <text evidence="2">The sequence shown here is derived from an EMBL/GenBank/DDBJ whole genome shotgun (WGS) entry which is preliminary data.</text>
</comment>
<dbReference type="InterPro" id="IPR036259">
    <property type="entry name" value="MFS_trans_sf"/>
</dbReference>
<evidence type="ECO:0008006" key="4">
    <source>
        <dbReference type="Google" id="ProtNLM"/>
    </source>
</evidence>
<organism evidence="2 3">
    <name type="scientific">Apilactobacillus ozensis DSM 23829 = JCM 17196</name>
    <dbReference type="NCBI Taxonomy" id="1423781"/>
    <lineage>
        <taxon>Bacteria</taxon>
        <taxon>Bacillati</taxon>
        <taxon>Bacillota</taxon>
        <taxon>Bacilli</taxon>
        <taxon>Lactobacillales</taxon>
        <taxon>Lactobacillaceae</taxon>
        <taxon>Apilactobacillus</taxon>
    </lineage>
</organism>
<keyword evidence="1" id="KW-0472">Membrane</keyword>
<accession>A0A0R2AWP2</accession>
<dbReference type="Proteomes" id="UP000052012">
    <property type="component" value="Unassembled WGS sequence"/>
</dbReference>
<evidence type="ECO:0000256" key="1">
    <source>
        <dbReference type="SAM" id="Phobius"/>
    </source>
</evidence>
<dbReference type="PATRIC" id="fig|1423781.4.peg.832"/>
<reference evidence="2 3" key="1">
    <citation type="journal article" date="2015" name="Genome Announc.">
        <title>Expanding the biotechnology potential of lactobacilli through comparative genomics of 213 strains and associated genera.</title>
        <authorList>
            <person name="Sun Z."/>
            <person name="Harris H.M."/>
            <person name="McCann A."/>
            <person name="Guo C."/>
            <person name="Argimon S."/>
            <person name="Zhang W."/>
            <person name="Yang X."/>
            <person name="Jeffery I.B."/>
            <person name="Cooney J.C."/>
            <person name="Kagawa T.F."/>
            <person name="Liu W."/>
            <person name="Song Y."/>
            <person name="Salvetti E."/>
            <person name="Wrobel A."/>
            <person name="Rasinkangas P."/>
            <person name="Parkhill J."/>
            <person name="Rea M.C."/>
            <person name="O'Sullivan O."/>
            <person name="Ritari J."/>
            <person name="Douillard F.P."/>
            <person name="Paul Ross R."/>
            <person name="Yang R."/>
            <person name="Briner A.E."/>
            <person name="Felis G.E."/>
            <person name="de Vos W.M."/>
            <person name="Barrangou R."/>
            <person name="Klaenhammer T.R."/>
            <person name="Caufield P.W."/>
            <person name="Cui Y."/>
            <person name="Zhang H."/>
            <person name="O'Toole P.W."/>
        </authorList>
    </citation>
    <scope>NUCLEOTIDE SEQUENCE [LARGE SCALE GENOMIC DNA]</scope>
    <source>
        <strain evidence="2 3">DSM 23829</strain>
    </source>
</reference>
<dbReference type="STRING" id="1423781.FD06_GL000803"/>